<dbReference type="InterPro" id="IPR006311">
    <property type="entry name" value="TAT_signal"/>
</dbReference>
<feature type="transmembrane region" description="Helical" evidence="1">
    <location>
        <begin position="132"/>
        <end position="150"/>
    </location>
</feature>
<dbReference type="Proteomes" id="UP001228113">
    <property type="component" value="Chromosome"/>
</dbReference>
<organism evidence="2 3">
    <name type="scientific">Mesoterricola sediminis</name>
    <dbReference type="NCBI Taxonomy" id="2927980"/>
    <lineage>
        <taxon>Bacteria</taxon>
        <taxon>Pseudomonadati</taxon>
        <taxon>Acidobacteriota</taxon>
        <taxon>Holophagae</taxon>
        <taxon>Holophagales</taxon>
        <taxon>Holophagaceae</taxon>
        <taxon>Mesoterricola</taxon>
    </lineage>
</organism>
<accession>A0AA48KHE9</accession>
<evidence type="ECO:0000313" key="3">
    <source>
        <dbReference type="Proteomes" id="UP001228113"/>
    </source>
</evidence>
<dbReference type="AlphaFoldDB" id="A0AA48KHE9"/>
<reference evidence="2" key="1">
    <citation type="journal article" date="2023" name="Int. J. Syst. Evol. Microbiol.">
        <title>Mesoterricola silvestris gen. nov., sp. nov., Mesoterricola sediminis sp. nov., Geothrix oryzae sp. nov., Geothrix edaphica sp. nov., Geothrix rubra sp. nov., and Geothrix limicola sp. nov., six novel members of Acidobacteriota isolated from soils.</title>
        <authorList>
            <person name="Itoh H."/>
            <person name="Sugisawa Y."/>
            <person name="Mise K."/>
            <person name="Xu Z."/>
            <person name="Kuniyasu M."/>
            <person name="Ushijima N."/>
            <person name="Kawano K."/>
            <person name="Kobayashi E."/>
            <person name="Shiratori Y."/>
            <person name="Masuda Y."/>
            <person name="Senoo K."/>
        </authorList>
    </citation>
    <scope>NUCLEOTIDE SEQUENCE</scope>
    <source>
        <strain evidence="2">W786</strain>
    </source>
</reference>
<keyword evidence="1" id="KW-0812">Transmembrane</keyword>
<dbReference type="RefSeq" id="WP_243335103.1">
    <property type="nucleotide sequence ID" value="NZ_AP027081.1"/>
</dbReference>
<protein>
    <submittedName>
        <fullName evidence="2">Uncharacterized protein</fullName>
    </submittedName>
</protein>
<keyword evidence="1" id="KW-1133">Transmembrane helix</keyword>
<name>A0AA48KHE9_9BACT</name>
<evidence type="ECO:0000256" key="1">
    <source>
        <dbReference type="SAM" id="Phobius"/>
    </source>
</evidence>
<proteinExistence type="predicted"/>
<keyword evidence="1" id="KW-0472">Membrane</keyword>
<dbReference type="EMBL" id="AP027081">
    <property type="protein sequence ID" value="BDU78308.1"/>
    <property type="molecule type" value="Genomic_DNA"/>
</dbReference>
<feature type="transmembrane region" description="Helical" evidence="1">
    <location>
        <begin position="76"/>
        <end position="95"/>
    </location>
</feature>
<keyword evidence="3" id="KW-1185">Reference proteome</keyword>
<feature type="transmembrane region" description="Helical" evidence="1">
    <location>
        <begin position="107"/>
        <end position="126"/>
    </location>
</feature>
<dbReference type="KEGG" id="msea:METESE_32660"/>
<sequence>MSGQTPPMVRRHLLSLAAIACLPLAAPWPGLQAIVHIFLILGLAPGFPSPLTGLLWSAAAGWVVEGSLRLTPHMGATPLANMLICLTAYALLVQWPPHTRRPFWGRMAALAALHWLLANLLLRLAGGPHAWGFQWVFTLGSVPLWATLALKLHEPIHRR</sequence>
<dbReference type="PROSITE" id="PS51318">
    <property type="entry name" value="TAT"/>
    <property type="match status" value="1"/>
</dbReference>
<evidence type="ECO:0000313" key="2">
    <source>
        <dbReference type="EMBL" id="BDU78308.1"/>
    </source>
</evidence>
<gene>
    <name evidence="2" type="ORF">METESE_32660</name>
</gene>